<protein>
    <submittedName>
        <fullName evidence="2">Uncharacterized protein</fullName>
    </submittedName>
</protein>
<evidence type="ECO:0000313" key="2">
    <source>
        <dbReference type="EMBL" id="MDR7303237.1"/>
    </source>
</evidence>
<keyword evidence="3" id="KW-1185">Reference proteome</keyword>
<comment type="caution">
    <text evidence="2">The sequence shown here is derived from an EMBL/GenBank/DDBJ whole genome shotgun (WGS) entry which is preliminary data.</text>
</comment>
<gene>
    <name evidence="2" type="ORF">JOF55_003418</name>
</gene>
<dbReference type="Proteomes" id="UP001180845">
    <property type="component" value="Unassembled WGS sequence"/>
</dbReference>
<feature type="region of interest" description="Disordered" evidence="1">
    <location>
        <begin position="109"/>
        <end position="167"/>
    </location>
</feature>
<sequence length="167" mass="17838">MLDPAHRNQGTHDHPDAPRCRNREHGQCIHRQPPPNGFSAAAGRAKRSGTPPAHEVDLASCRLPPNSTTYRRSHEPLTLATACFLTRSGVFAPNERCDTARCCSAARSHTTPPAALPSSVAPTSRKWQPTGARQDAPTKHLQQDAPCGAPIGILHPAGTHSREAGST</sequence>
<evidence type="ECO:0000256" key="1">
    <source>
        <dbReference type="SAM" id="MobiDB-lite"/>
    </source>
</evidence>
<feature type="compositionally biased region" description="Basic and acidic residues" evidence="1">
    <location>
        <begin position="1"/>
        <end position="27"/>
    </location>
</feature>
<reference evidence="2" key="1">
    <citation type="submission" date="2023-07" db="EMBL/GenBank/DDBJ databases">
        <title>Sequencing the genomes of 1000 actinobacteria strains.</title>
        <authorList>
            <person name="Klenk H.-P."/>
        </authorList>
    </citation>
    <scope>NUCLEOTIDE SEQUENCE</scope>
    <source>
        <strain evidence="2">DSM 45977</strain>
    </source>
</reference>
<feature type="region of interest" description="Disordered" evidence="1">
    <location>
        <begin position="1"/>
        <end position="60"/>
    </location>
</feature>
<evidence type="ECO:0000313" key="3">
    <source>
        <dbReference type="Proteomes" id="UP001180845"/>
    </source>
</evidence>
<dbReference type="AlphaFoldDB" id="A0AAE4CPM5"/>
<proteinExistence type="predicted"/>
<organism evidence="2 3">
    <name type="scientific">Haloactinomyces albus</name>
    <dbReference type="NCBI Taxonomy" id="1352928"/>
    <lineage>
        <taxon>Bacteria</taxon>
        <taxon>Bacillati</taxon>
        <taxon>Actinomycetota</taxon>
        <taxon>Actinomycetes</taxon>
        <taxon>Actinopolysporales</taxon>
        <taxon>Actinopolysporaceae</taxon>
        <taxon>Haloactinomyces</taxon>
    </lineage>
</organism>
<dbReference type="EMBL" id="JAVDXW010000001">
    <property type="protein sequence ID" value="MDR7303237.1"/>
    <property type="molecule type" value="Genomic_DNA"/>
</dbReference>
<accession>A0AAE4CPM5</accession>
<name>A0AAE4CPM5_9ACTN</name>